<organismHost>
    <name type="scientific">Sus scrofa</name>
    <name type="common">Pig</name>
    <dbReference type="NCBI Taxonomy" id="9823"/>
</organismHost>
<keyword evidence="1" id="KW-0812">Transmembrane</keyword>
<name>A0A6G7KTY7_ASF</name>
<keyword evidence="1" id="KW-1133">Transmembrane helix</keyword>
<evidence type="ECO:0000313" key="2">
    <source>
        <dbReference type="EMBL" id="QII88789.1"/>
    </source>
</evidence>
<protein>
    <submittedName>
        <fullName evidence="2">PNP868R</fullName>
    </submittedName>
</protein>
<accession>A0A6G7KTY7</accession>
<organismHost>
    <name type="scientific">Ornithodoros</name>
    <name type="common">relapsing fever ticks</name>
    <dbReference type="NCBI Taxonomy" id="6937"/>
</organismHost>
<dbReference type="EMBL" id="MN641876">
    <property type="protein sequence ID" value="QII88789.1"/>
    <property type="molecule type" value="Genomic_DNA"/>
</dbReference>
<organismHost>
    <name type="scientific">Phacochoerus aethiopicus</name>
    <name type="common">Warthog</name>
    <dbReference type="NCBI Taxonomy" id="85517"/>
</organismHost>
<organismHost>
    <name type="scientific">Ornithodoros moubata</name>
    <name type="common">Soft tick</name>
    <name type="synonym">Argasid tick</name>
    <dbReference type="NCBI Taxonomy" id="6938"/>
</organismHost>
<keyword evidence="1" id="KW-0472">Membrane</keyword>
<organism evidence="2">
    <name type="scientific">African swine fever virus</name>
    <name type="common">ASFV</name>
    <dbReference type="NCBI Taxonomy" id="10497"/>
    <lineage>
        <taxon>Viruses</taxon>
        <taxon>Varidnaviria</taxon>
        <taxon>Bamfordvirae</taxon>
        <taxon>Nucleocytoviricota</taxon>
        <taxon>Pokkesviricetes</taxon>
        <taxon>Asfuvirales</taxon>
        <taxon>Asfarviridae</taxon>
        <taxon>Asfivirus</taxon>
        <taxon>Asfivirus haemorrhagiae</taxon>
    </lineage>
</organism>
<organismHost>
    <name type="scientific">Phacochoerus africanus</name>
    <name type="common">Warthog</name>
    <dbReference type="NCBI Taxonomy" id="41426"/>
</organismHost>
<gene>
    <name evidence="2" type="primary">NP868R</name>
</gene>
<evidence type="ECO:0000256" key="1">
    <source>
        <dbReference type="SAM" id="Phobius"/>
    </source>
</evidence>
<feature type="transmembrane region" description="Helical" evidence="1">
    <location>
        <begin position="383"/>
        <end position="402"/>
    </location>
</feature>
<sequence>MSSLLQILLLYLQYVFNRYIFYYSKPYMWHLWHKRFLPPSPTASAASKKFTMQTTAGKKFCRRRIFTSKNSLSCFLCFQSLHLWAVWSRWPSSSPFVYLSWTPLFSFGSKIVRPFGYLYFGKYSLPLYSSCWEARSLQNLPPSKRFCLSPQSNKRQKICCRYYTQMSNIFTKYKYSIQESPNPYRRQILYKLQTRCCRLFLRTIYCYQPTTRPLYSLPPIYCLQKSFLHVLRAGSGGLYASFPRCNPCPKRITCNFIRLLVTIYRTKQMELQASPLFRTRKFMWLQTSFTAYVPPALYPLYQPFWTVYLCLQKKNFMGLLSSCMQAIYCRNRGLQQELCLYARALYSYKRLSYKQKCSPLFRYQVQIPTCSSKTLQAFLRKKLARILLLASFYYNLAILIYIQTLLCGSPPGISHYTFWCENVQRVYTYQSTRPKKGFPCIYYLYASPESFLRNYRYIGVQDTRNCSPLHSATKTTFQYSSSHRIFHWHFFITTQIPRHFLLYMEKSLQCVVLREKSITSAGKLYKSGKIRNKILQPAGILAMFSKQPNSHGLSIWIPFPLWSWQRALLECTSPVPKPAYTALKQHLFPLLCKKSSKKYVTNPGLSILEYERGRTYDVTWTQGYGILLGSIWIKLRSRSLFIESFRMLQPDSTSTLPTFMCCIKTSQSLRRKSAKRYTKFTGFPRRELLPLLPTCLFTILCKTRSRWKTWPFCAICFFSRGEWCGLPPCWENGSYNYFMQIQYSSMQYGRHAKTRWSNLLLYVSLQKIYYRKLGKKLESCYPSAMATSTMCILCTRRFYLQYLYITDFPWSKSSPLWTGFQNFKTLLQVCIQFLQKPIQLGQAFLGLFVCAKI</sequence>
<organismHost>
    <name type="scientific">Potamochoerus larvatus</name>
    <name type="common">Bushpig</name>
    <dbReference type="NCBI Taxonomy" id="273792"/>
</organismHost>
<proteinExistence type="predicted"/>
<reference evidence="2" key="1">
    <citation type="submission" date="2019-11" db="EMBL/GenBank/DDBJ databases">
        <authorList>
            <person name="Ndlovu S.S."/>
            <person name="Carulei O."/>
        </authorList>
    </citation>
    <scope>NUCLEOTIDE SEQUENCE [LARGE SCALE GENOMIC DNA]</scope>
    <source>
        <strain evidence="2">RSA_W1_1999</strain>
    </source>
</reference>